<dbReference type="CDD" id="cd13194">
    <property type="entry name" value="FERM_C_ERM"/>
    <property type="match status" value="1"/>
</dbReference>
<accession>A0A2P4TGS5</accession>
<comment type="subcellular location">
    <subcellularLocation>
        <location evidence="1">Cell membrane</location>
        <topology evidence="1">Peripheral membrane protein</topology>
    </subcellularLocation>
</comment>
<dbReference type="InterPro" id="IPR018979">
    <property type="entry name" value="FERM_N"/>
</dbReference>
<dbReference type="InterPro" id="IPR035963">
    <property type="entry name" value="FERM_2"/>
</dbReference>
<dbReference type="OrthoDB" id="6018897at2759"/>
<evidence type="ECO:0000313" key="8">
    <source>
        <dbReference type="Proteomes" id="UP000237246"/>
    </source>
</evidence>
<dbReference type="InterPro" id="IPR018980">
    <property type="entry name" value="FERM_PH-like_C"/>
</dbReference>
<dbReference type="SMART" id="SM01196">
    <property type="entry name" value="FERM_C"/>
    <property type="match status" value="1"/>
</dbReference>
<dbReference type="PRINTS" id="PR00661">
    <property type="entry name" value="ERMFAMILY"/>
</dbReference>
<dbReference type="InterPro" id="IPR000299">
    <property type="entry name" value="FERM_domain"/>
</dbReference>
<evidence type="ECO:0000256" key="4">
    <source>
        <dbReference type="PIRSR" id="PIRSR002305-1"/>
    </source>
</evidence>
<dbReference type="Pfam" id="PF00373">
    <property type="entry name" value="FERM_M"/>
    <property type="match status" value="1"/>
</dbReference>
<dbReference type="InterPro" id="IPR011993">
    <property type="entry name" value="PH-like_dom_sf"/>
</dbReference>
<evidence type="ECO:0000256" key="1">
    <source>
        <dbReference type="ARBA" id="ARBA00004202"/>
    </source>
</evidence>
<dbReference type="SUPFAM" id="SSF50729">
    <property type="entry name" value="PH domain-like"/>
    <property type="match status" value="1"/>
</dbReference>
<keyword evidence="5" id="KW-0175">Coiled coil</keyword>
<dbReference type="PIRSF" id="PIRSF002305">
    <property type="entry name" value="ERM"/>
    <property type="match status" value="1"/>
</dbReference>
<dbReference type="InterPro" id="IPR046810">
    <property type="entry name" value="ERM_helical"/>
</dbReference>
<dbReference type="CDD" id="cd14473">
    <property type="entry name" value="FERM_B-lobe"/>
    <property type="match status" value="1"/>
</dbReference>
<dbReference type="Gene3D" id="3.10.20.90">
    <property type="entry name" value="Phosphatidylinositol 3-kinase Catalytic Subunit, Chain A, domain 1"/>
    <property type="match status" value="1"/>
</dbReference>
<dbReference type="Gene3D" id="2.30.29.30">
    <property type="entry name" value="Pleckstrin-homology domain (PH domain)/Phosphotyrosine-binding domain (PTB)"/>
    <property type="match status" value="1"/>
</dbReference>
<dbReference type="InterPro" id="IPR041789">
    <property type="entry name" value="ERM_FERM_C"/>
</dbReference>
<proteinExistence type="predicted"/>
<dbReference type="SUPFAM" id="SSF54236">
    <property type="entry name" value="Ubiquitin-like"/>
    <property type="match status" value="1"/>
</dbReference>
<dbReference type="PANTHER" id="PTHR23281">
    <property type="entry name" value="MERLIN/MOESIN/EZRIN/RADIXIN"/>
    <property type="match status" value="1"/>
</dbReference>
<dbReference type="InterPro" id="IPR019748">
    <property type="entry name" value="FERM_central"/>
</dbReference>
<dbReference type="GO" id="GO:0003779">
    <property type="term" value="F:actin binding"/>
    <property type="evidence" value="ECO:0007669"/>
    <property type="project" value="InterPro"/>
</dbReference>
<dbReference type="Pfam" id="PF20492">
    <property type="entry name" value="ERM_helical"/>
    <property type="match status" value="1"/>
</dbReference>
<dbReference type="SUPFAM" id="SSF47031">
    <property type="entry name" value="Second domain of FERM"/>
    <property type="match status" value="1"/>
</dbReference>
<dbReference type="Pfam" id="PF09379">
    <property type="entry name" value="FERM_N"/>
    <property type="match status" value="1"/>
</dbReference>
<dbReference type="SMART" id="SM00295">
    <property type="entry name" value="B41"/>
    <property type="match status" value="1"/>
</dbReference>
<dbReference type="PRINTS" id="PR00935">
    <property type="entry name" value="BAND41"/>
</dbReference>
<comment type="caution">
    <text evidence="7">The sequence shown here is derived from an EMBL/GenBank/DDBJ whole genome shotgun (WGS) entry which is preliminary data.</text>
</comment>
<dbReference type="InterPro" id="IPR011174">
    <property type="entry name" value="ERM"/>
</dbReference>
<dbReference type="InterPro" id="IPR008954">
    <property type="entry name" value="Moesin_tail_sf"/>
</dbReference>
<sequence length="612" mass="71918">MSIRGLKKKQPKTFKVKIITVDAEMEFSCEMKWKGKDLFDLVCRALGLRETWFFGLQYTMKGMCTWLKMDKKVLDQEIPKEDPISFHFLAKFYPEKVEEELLQEITQHLFFLQVKKQILDEEIYCSPEATVLLASYAVQAKYGDYDPNFHEPGFLAHDELLPKRRETVKLKKVQRTRTAVLFEMGNILSGRTERLDTSVIITLFSRDEAEMNYLKIAQDLEMYGVNYFPIAQNKNHTDLLLGVDAKGIHIYSINNRFSPNKSFEWSAIRNISYSEKELTIKPLDKKAEVFKFFSSQLKVNKLILQLCIGNHDLFMRRRKVDSIEIQQMKAQAREEKARKKMENQRLAREKQLREEAERAKEELERRLFQLEDEARQANEALLRSQEAAELLAEKAQIAEEEAKLLAQNAAEAEQERQRLEITALKTKEEKRLMEQKMREAELIAVKLVKESDRRAKEAEHLKQDLHEAREAERKAKQKLLDITRLNYPHMVKYPHYLPTDTRDANFDKGSIKLDLKDIDLKRLSFEIERERLDYLEKSKKFEDRLKELKSEIHALKLEEKQSGLYSHWNEVLGSLDRSLGNVCNLNSCHFFKHSVVSRGLHHILIHVLCGCY</sequence>
<feature type="binding site" evidence="4">
    <location>
        <begin position="68"/>
        <end position="71"/>
    </location>
    <ligand>
        <name>a 1,2-diacyl-sn-glycero-3-phospho-(1D-myo-inositol)</name>
        <dbReference type="ChEBI" id="CHEBI:57880"/>
    </ligand>
</feature>
<dbReference type="InterPro" id="IPR000798">
    <property type="entry name" value="Ez/rad/moesin-like"/>
</dbReference>
<dbReference type="InterPro" id="IPR029071">
    <property type="entry name" value="Ubiquitin-like_domsf"/>
</dbReference>
<evidence type="ECO:0000256" key="3">
    <source>
        <dbReference type="ARBA" id="ARBA00023136"/>
    </source>
</evidence>
<dbReference type="Pfam" id="PF00769">
    <property type="entry name" value="ERM_C"/>
    <property type="match status" value="1"/>
</dbReference>
<dbReference type="FunFam" id="3.10.20.90:FF:000013">
    <property type="entry name" value="radixin isoform X1"/>
    <property type="match status" value="1"/>
</dbReference>
<name>A0A2P4TGS5_BAMTH</name>
<dbReference type="Gene3D" id="1.20.5.450">
    <property type="match status" value="1"/>
</dbReference>
<evidence type="ECO:0000256" key="2">
    <source>
        <dbReference type="ARBA" id="ARBA00022475"/>
    </source>
</evidence>
<dbReference type="Gene3D" id="1.20.80.10">
    <property type="match status" value="1"/>
</dbReference>
<organism evidence="7 8">
    <name type="scientific">Bambusicola thoracicus</name>
    <name type="common">Chinese bamboo-partridge</name>
    <name type="synonym">Perdix thoracica</name>
    <dbReference type="NCBI Taxonomy" id="9083"/>
    <lineage>
        <taxon>Eukaryota</taxon>
        <taxon>Metazoa</taxon>
        <taxon>Chordata</taxon>
        <taxon>Craniata</taxon>
        <taxon>Vertebrata</taxon>
        <taxon>Euteleostomi</taxon>
        <taxon>Archelosauria</taxon>
        <taxon>Archosauria</taxon>
        <taxon>Dinosauria</taxon>
        <taxon>Saurischia</taxon>
        <taxon>Theropoda</taxon>
        <taxon>Coelurosauria</taxon>
        <taxon>Aves</taxon>
        <taxon>Neognathae</taxon>
        <taxon>Galloanserae</taxon>
        <taxon>Galliformes</taxon>
        <taxon>Phasianidae</taxon>
        <taxon>Perdicinae</taxon>
        <taxon>Bambusicola</taxon>
    </lineage>
</organism>
<dbReference type="Proteomes" id="UP000237246">
    <property type="component" value="Unassembled WGS sequence"/>
</dbReference>
<dbReference type="AlphaFoldDB" id="A0A2P4TGS5"/>
<dbReference type="EMBL" id="PPHD01000366">
    <property type="protein sequence ID" value="POI35567.1"/>
    <property type="molecule type" value="Genomic_DNA"/>
</dbReference>
<keyword evidence="3" id="KW-0472">Membrane</keyword>
<dbReference type="Pfam" id="PF09380">
    <property type="entry name" value="FERM_C"/>
    <property type="match status" value="1"/>
</dbReference>
<dbReference type="GO" id="GO:0005886">
    <property type="term" value="C:plasma membrane"/>
    <property type="evidence" value="ECO:0007669"/>
    <property type="project" value="UniProtKB-SubCell"/>
</dbReference>
<dbReference type="FunFam" id="1.20.5.450:FF:000001">
    <property type="entry name" value="radixin isoform X2"/>
    <property type="match status" value="1"/>
</dbReference>
<feature type="coiled-coil region" evidence="5">
    <location>
        <begin position="325"/>
        <end position="478"/>
    </location>
</feature>
<keyword evidence="2" id="KW-1003">Cell membrane</keyword>
<feature type="coiled-coil region" evidence="5">
    <location>
        <begin position="531"/>
        <end position="558"/>
    </location>
</feature>
<dbReference type="PROSITE" id="PS50057">
    <property type="entry name" value="FERM_3"/>
    <property type="match status" value="1"/>
</dbReference>
<evidence type="ECO:0000256" key="5">
    <source>
        <dbReference type="SAM" id="Coils"/>
    </source>
</evidence>
<evidence type="ECO:0000313" key="7">
    <source>
        <dbReference type="EMBL" id="POI35567.1"/>
    </source>
</evidence>
<dbReference type="InterPro" id="IPR011259">
    <property type="entry name" value="ERM_C_dom"/>
</dbReference>
<evidence type="ECO:0000259" key="6">
    <source>
        <dbReference type="PROSITE" id="PS50057"/>
    </source>
</evidence>
<dbReference type="InterPro" id="IPR014352">
    <property type="entry name" value="FERM/acyl-CoA-bd_prot_sf"/>
</dbReference>
<dbReference type="SUPFAM" id="SSF48678">
    <property type="entry name" value="Moesin tail domain"/>
    <property type="match status" value="1"/>
</dbReference>
<dbReference type="InterPro" id="IPR019749">
    <property type="entry name" value="Band_41_domain"/>
</dbReference>
<keyword evidence="8" id="KW-1185">Reference proteome</keyword>
<protein>
    <recommendedName>
        <fullName evidence="6">FERM domain-containing protein</fullName>
    </recommendedName>
</protein>
<reference evidence="7 8" key="1">
    <citation type="submission" date="2018-01" db="EMBL/GenBank/DDBJ databases">
        <title>Comparison of the Chinese Bamboo Partridge and Red Junglefowl genome sequences highlights the importance of demography in genome evolution.</title>
        <authorList>
            <person name="Tiley G.P."/>
            <person name="Kimball R.T."/>
            <person name="Braun E.L."/>
            <person name="Burleigh J.G."/>
        </authorList>
    </citation>
    <scope>NUCLEOTIDE SEQUENCE [LARGE SCALE GENOMIC DNA]</scope>
    <source>
        <strain evidence="7">RTK389</strain>
        <tissue evidence="7">Blood</tissue>
    </source>
</reference>
<feature type="domain" description="FERM" evidence="6">
    <location>
        <begin position="14"/>
        <end position="318"/>
    </location>
</feature>
<feature type="binding site" evidence="4">
    <location>
        <position position="301"/>
    </location>
    <ligand>
        <name>a 1,2-diacyl-sn-glycero-3-phospho-(1D-myo-inositol)</name>
        <dbReference type="ChEBI" id="CHEBI:57880"/>
    </ligand>
</feature>
<gene>
    <name evidence="7" type="ORF">CIB84_000681</name>
</gene>